<proteinExistence type="predicted"/>
<evidence type="ECO:0000313" key="2">
    <source>
        <dbReference type="EMBL" id="ACV61563.1"/>
    </source>
</evidence>
<dbReference type="EMBL" id="CP001720">
    <property type="protein sequence ID" value="ACV61563.1"/>
    <property type="molecule type" value="Genomic_DNA"/>
</dbReference>
<name>C8W1B8_DESAS</name>
<dbReference type="AlphaFoldDB" id="C8W1B8"/>
<dbReference type="STRING" id="485916.Dtox_0644"/>
<dbReference type="Proteomes" id="UP000002217">
    <property type="component" value="Chromosome"/>
</dbReference>
<protein>
    <submittedName>
        <fullName evidence="2">Uncharacterized protein</fullName>
    </submittedName>
</protein>
<gene>
    <name evidence="2" type="ordered locus">Dtox_0644</name>
</gene>
<evidence type="ECO:0000256" key="1">
    <source>
        <dbReference type="SAM" id="MobiDB-lite"/>
    </source>
</evidence>
<dbReference type="HOGENOM" id="CLU_3024663_0_0_9"/>
<accession>C8W1B8</accession>
<reference evidence="2 3" key="1">
    <citation type="journal article" date="2009" name="Stand. Genomic Sci.">
        <title>Complete genome sequence of Desulfotomaculum acetoxidans type strain (5575).</title>
        <authorList>
            <person name="Spring S."/>
            <person name="Lapidus A."/>
            <person name="Schroder M."/>
            <person name="Gleim D."/>
            <person name="Sims D."/>
            <person name="Meincke L."/>
            <person name="Glavina Del Rio T."/>
            <person name="Tice H."/>
            <person name="Copeland A."/>
            <person name="Cheng J.F."/>
            <person name="Lucas S."/>
            <person name="Chen F."/>
            <person name="Nolan M."/>
            <person name="Bruce D."/>
            <person name="Goodwin L."/>
            <person name="Pitluck S."/>
            <person name="Ivanova N."/>
            <person name="Mavromatis K."/>
            <person name="Mikhailova N."/>
            <person name="Pati A."/>
            <person name="Chen A."/>
            <person name="Palaniappan K."/>
            <person name="Land M."/>
            <person name="Hauser L."/>
            <person name="Chang Y.J."/>
            <person name="Jeffries C.D."/>
            <person name="Chain P."/>
            <person name="Saunders E."/>
            <person name="Brettin T."/>
            <person name="Detter J.C."/>
            <person name="Goker M."/>
            <person name="Bristow J."/>
            <person name="Eisen J.A."/>
            <person name="Markowitz V."/>
            <person name="Hugenholtz P."/>
            <person name="Kyrpides N.C."/>
            <person name="Klenk H.P."/>
            <person name="Han C."/>
        </authorList>
    </citation>
    <scope>NUCLEOTIDE SEQUENCE [LARGE SCALE GENOMIC DNA]</scope>
    <source>
        <strain evidence="3">ATCC 49208 / DSM 771 / VKM B-1644</strain>
    </source>
</reference>
<keyword evidence="3" id="KW-1185">Reference proteome</keyword>
<evidence type="ECO:0000313" key="3">
    <source>
        <dbReference type="Proteomes" id="UP000002217"/>
    </source>
</evidence>
<sequence length="55" mass="5945">MREILTLRLTRRGLETGQMIRLGGTLARKGRNSLASQGLGLSPRLSPTLPERASG</sequence>
<dbReference type="KEGG" id="dae:Dtox_0644"/>
<organism evidence="2 3">
    <name type="scientific">Desulfofarcimen acetoxidans (strain ATCC 49208 / DSM 771 / KCTC 5769 / VKM B-1644 / 5575)</name>
    <name type="common">Desulfotomaculum acetoxidans</name>
    <dbReference type="NCBI Taxonomy" id="485916"/>
    <lineage>
        <taxon>Bacteria</taxon>
        <taxon>Bacillati</taxon>
        <taxon>Bacillota</taxon>
        <taxon>Clostridia</taxon>
        <taxon>Eubacteriales</taxon>
        <taxon>Peptococcaceae</taxon>
        <taxon>Desulfofarcimen</taxon>
    </lineage>
</organism>
<feature type="region of interest" description="Disordered" evidence="1">
    <location>
        <begin position="33"/>
        <end position="55"/>
    </location>
</feature>